<name>A0A4T0HI36_WALIC</name>
<gene>
    <name evidence="1" type="ORF">E3P90_01597</name>
</gene>
<sequence length="204" mass="23369">MTNKKKTKEGKDCEPVQYQTTLKRGQACLSRLKLRCSADKPTTARECKYDSKEAREIIKIIKSQQNGCESSLWRNRHTKSYIANEAKISRNKDPPQNRNPPVHNIFPHIANNNHIYPMMYATHPSSSSSYSECGQQYLTHATPSVAQMDDPYVVKREEATLYDTNLAYLHQPQNSSLSGSWLVHDVLASPAYDEHYNNVYYNTP</sequence>
<reference evidence="1 2" key="1">
    <citation type="submission" date="2019-03" db="EMBL/GenBank/DDBJ databases">
        <title>Sequencing 23 genomes of Wallemia ichthyophaga.</title>
        <authorList>
            <person name="Gostincar C."/>
        </authorList>
    </citation>
    <scope>NUCLEOTIDE SEQUENCE [LARGE SCALE GENOMIC DNA]</scope>
    <source>
        <strain evidence="1 2">EXF-8621</strain>
    </source>
</reference>
<evidence type="ECO:0000313" key="1">
    <source>
        <dbReference type="EMBL" id="TIB13495.1"/>
    </source>
</evidence>
<accession>A0A4T0HI36</accession>
<dbReference type="EMBL" id="SPOF01000014">
    <property type="protein sequence ID" value="TIB13495.1"/>
    <property type="molecule type" value="Genomic_DNA"/>
</dbReference>
<dbReference type="Proteomes" id="UP000306954">
    <property type="component" value="Unassembled WGS sequence"/>
</dbReference>
<evidence type="ECO:0000313" key="2">
    <source>
        <dbReference type="Proteomes" id="UP000306954"/>
    </source>
</evidence>
<organism evidence="1 2">
    <name type="scientific">Wallemia ichthyophaga</name>
    <dbReference type="NCBI Taxonomy" id="245174"/>
    <lineage>
        <taxon>Eukaryota</taxon>
        <taxon>Fungi</taxon>
        <taxon>Dikarya</taxon>
        <taxon>Basidiomycota</taxon>
        <taxon>Wallemiomycotina</taxon>
        <taxon>Wallemiomycetes</taxon>
        <taxon>Wallemiales</taxon>
        <taxon>Wallemiaceae</taxon>
        <taxon>Wallemia</taxon>
    </lineage>
</organism>
<comment type="caution">
    <text evidence="1">The sequence shown here is derived from an EMBL/GenBank/DDBJ whole genome shotgun (WGS) entry which is preliminary data.</text>
</comment>
<protein>
    <submittedName>
        <fullName evidence="1">Uncharacterized protein</fullName>
    </submittedName>
</protein>
<proteinExistence type="predicted"/>
<dbReference type="AlphaFoldDB" id="A0A4T0HI36"/>